<evidence type="ECO:0000313" key="3">
    <source>
        <dbReference type="Proteomes" id="UP000053815"/>
    </source>
</evidence>
<dbReference type="STRING" id="91626.A0A0C9MG68"/>
<feature type="domain" description="Tc1-like transposase DDE" evidence="1">
    <location>
        <begin position="32"/>
        <end position="110"/>
    </location>
</feature>
<dbReference type="GO" id="GO:0003676">
    <property type="term" value="F:nucleic acid binding"/>
    <property type="evidence" value="ECO:0007669"/>
    <property type="project" value="InterPro"/>
</dbReference>
<dbReference type="InterPro" id="IPR038717">
    <property type="entry name" value="Tc1-like_DDE_dom"/>
</dbReference>
<dbReference type="OrthoDB" id="5379619at2759"/>
<dbReference type="EMBL" id="DF836306">
    <property type="protein sequence ID" value="GAN02112.1"/>
    <property type="molecule type" value="Genomic_DNA"/>
</dbReference>
<sequence length="149" mass="17277">MKDLKQRDRMLLMSSPQPKKALSKGTITGHYMLFLQNAMNPMDQYPDMKGFYIAMNNSPIHIADDIEQIITKIAYRRTCLPPYSQELNPIEKLWSIMTPYIKKSQFIRKEGLTTRVTEASDGVRTTTILNMSRHSVNMFDKCLQMEPTI</sequence>
<evidence type="ECO:0000313" key="2">
    <source>
        <dbReference type="EMBL" id="GAN02112.1"/>
    </source>
</evidence>
<organism evidence="2">
    <name type="scientific">Mucor ambiguus</name>
    <dbReference type="NCBI Taxonomy" id="91626"/>
    <lineage>
        <taxon>Eukaryota</taxon>
        <taxon>Fungi</taxon>
        <taxon>Fungi incertae sedis</taxon>
        <taxon>Mucoromycota</taxon>
        <taxon>Mucoromycotina</taxon>
        <taxon>Mucoromycetes</taxon>
        <taxon>Mucorales</taxon>
        <taxon>Mucorineae</taxon>
        <taxon>Mucoraceae</taxon>
        <taxon>Mucor</taxon>
    </lineage>
</organism>
<keyword evidence="3" id="KW-1185">Reference proteome</keyword>
<accession>A0A0C9MG68</accession>
<dbReference type="Proteomes" id="UP000053815">
    <property type="component" value="Unassembled WGS sequence"/>
</dbReference>
<name>A0A0C9MG68_9FUNG</name>
<dbReference type="Pfam" id="PF13358">
    <property type="entry name" value="DDE_3"/>
    <property type="match status" value="1"/>
</dbReference>
<gene>
    <name evidence="2" type="ORF">MAM1_0017c01552</name>
</gene>
<protein>
    <recommendedName>
        <fullName evidence="1">Tc1-like transposase DDE domain-containing protein</fullName>
    </recommendedName>
</protein>
<reference evidence="2" key="1">
    <citation type="submission" date="2014-09" db="EMBL/GenBank/DDBJ databases">
        <title>Draft genome sequence of an oleaginous Mucoromycotina fungus Mucor ambiguus NBRC6742.</title>
        <authorList>
            <person name="Takeda I."/>
            <person name="Yamane N."/>
            <person name="Morita T."/>
            <person name="Tamano K."/>
            <person name="Machida M."/>
            <person name="Baker S."/>
            <person name="Koike H."/>
        </authorList>
    </citation>
    <scope>NUCLEOTIDE SEQUENCE</scope>
    <source>
        <strain evidence="2">NBRC 6742</strain>
    </source>
</reference>
<dbReference type="AlphaFoldDB" id="A0A0C9MG68"/>
<dbReference type="Gene3D" id="3.30.420.10">
    <property type="entry name" value="Ribonuclease H-like superfamily/Ribonuclease H"/>
    <property type="match status" value="1"/>
</dbReference>
<evidence type="ECO:0000259" key="1">
    <source>
        <dbReference type="Pfam" id="PF13358"/>
    </source>
</evidence>
<dbReference type="InterPro" id="IPR036397">
    <property type="entry name" value="RNaseH_sf"/>
</dbReference>
<proteinExistence type="predicted"/>